<feature type="transmembrane region" description="Helical" evidence="5">
    <location>
        <begin position="22"/>
        <end position="43"/>
    </location>
</feature>
<feature type="transmembrane region" description="Helical" evidence="5">
    <location>
        <begin position="50"/>
        <end position="67"/>
    </location>
</feature>
<dbReference type="Pfam" id="PF06271">
    <property type="entry name" value="RDD"/>
    <property type="match status" value="1"/>
</dbReference>
<dbReference type="GO" id="GO:0016020">
    <property type="term" value="C:membrane"/>
    <property type="evidence" value="ECO:0007669"/>
    <property type="project" value="UniProtKB-SubCell"/>
</dbReference>
<reference evidence="7 8" key="1">
    <citation type="journal article" date="2019" name="Int. J. Syst. Evol. Microbiol.">
        <title>The Global Catalogue of Microorganisms (GCM) 10K type strain sequencing project: providing services to taxonomists for standard genome sequencing and annotation.</title>
        <authorList>
            <consortium name="The Broad Institute Genomics Platform"/>
            <consortium name="The Broad Institute Genome Sequencing Center for Infectious Disease"/>
            <person name="Wu L."/>
            <person name="Ma J."/>
        </authorList>
    </citation>
    <scope>NUCLEOTIDE SEQUENCE [LARGE SCALE GENOMIC DNA]</scope>
    <source>
        <strain evidence="7 8">CGMCC 1.12237</strain>
    </source>
</reference>
<proteinExistence type="predicted"/>
<comment type="caution">
    <text evidence="7">The sequence shown here is derived from an EMBL/GenBank/DDBJ whole genome shotgun (WGS) entry which is preliminary data.</text>
</comment>
<accession>A0ABD5RCU6</accession>
<sequence length="142" mass="15180">MPDEVTPAPLPVRTPAFLVDQALVLLLGVVPVVALGTPLAEVVSPGRTRSLVFVLLMGIAFGYHLLLEWRWGQTPGKRLFGLRVVSGDGSALRFRGSLLRNALRLVDGLGYWSVAVGVILVRGDGRRLGDVAGDSLVVRGRS</sequence>
<dbReference type="EMBL" id="JBHSKX010000002">
    <property type="protein sequence ID" value="MFC5367799.1"/>
    <property type="molecule type" value="Genomic_DNA"/>
</dbReference>
<keyword evidence="8" id="KW-1185">Reference proteome</keyword>
<evidence type="ECO:0000259" key="6">
    <source>
        <dbReference type="Pfam" id="PF06271"/>
    </source>
</evidence>
<gene>
    <name evidence="7" type="ORF">ACFPJ5_12740</name>
</gene>
<keyword evidence="3 5" id="KW-1133">Transmembrane helix</keyword>
<protein>
    <submittedName>
        <fullName evidence="7">RDD family protein</fullName>
    </submittedName>
</protein>
<dbReference type="PANTHER" id="PTHR38480">
    <property type="entry name" value="SLR0254 PROTEIN"/>
    <property type="match status" value="1"/>
</dbReference>
<dbReference type="PANTHER" id="PTHR38480:SF1">
    <property type="entry name" value="SLR0254 PROTEIN"/>
    <property type="match status" value="1"/>
</dbReference>
<feature type="domain" description="RDD" evidence="6">
    <location>
        <begin position="8"/>
        <end position="132"/>
    </location>
</feature>
<name>A0ABD5RCU6_9EURY</name>
<evidence type="ECO:0000256" key="2">
    <source>
        <dbReference type="ARBA" id="ARBA00022692"/>
    </source>
</evidence>
<evidence type="ECO:0000256" key="4">
    <source>
        <dbReference type="ARBA" id="ARBA00023136"/>
    </source>
</evidence>
<evidence type="ECO:0000313" key="8">
    <source>
        <dbReference type="Proteomes" id="UP001596201"/>
    </source>
</evidence>
<organism evidence="7 8">
    <name type="scientific">Salinirubrum litoreum</name>
    <dbReference type="NCBI Taxonomy" id="1126234"/>
    <lineage>
        <taxon>Archaea</taxon>
        <taxon>Methanobacteriati</taxon>
        <taxon>Methanobacteriota</taxon>
        <taxon>Stenosarchaea group</taxon>
        <taxon>Halobacteria</taxon>
        <taxon>Halobacteriales</taxon>
        <taxon>Haloferacaceae</taxon>
        <taxon>Salinirubrum</taxon>
    </lineage>
</organism>
<keyword evidence="4 5" id="KW-0472">Membrane</keyword>
<keyword evidence="2 5" id="KW-0812">Transmembrane</keyword>
<evidence type="ECO:0000256" key="3">
    <source>
        <dbReference type="ARBA" id="ARBA00022989"/>
    </source>
</evidence>
<evidence type="ECO:0000256" key="5">
    <source>
        <dbReference type="SAM" id="Phobius"/>
    </source>
</evidence>
<evidence type="ECO:0000256" key="1">
    <source>
        <dbReference type="ARBA" id="ARBA00004141"/>
    </source>
</evidence>
<evidence type="ECO:0000313" key="7">
    <source>
        <dbReference type="EMBL" id="MFC5367799.1"/>
    </source>
</evidence>
<comment type="subcellular location">
    <subcellularLocation>
        <location evidence="1">Membrane</location>
        <topology evidence="1">Multi-pass membrane protein</topology>
    </subcellularLocation>
</comment>
<dbReference type="AlphaFoldDB" id="A0ABD5RCU6"/>
<dbReference type="RefSeq" id="WP_227230046.1">
    <property type="nucleotide sequence ID" value="NZ_JAJCVJ010000002.1"/>
</dbReference>
<dbReference type="InterPro" id="IPR010432">
    <property type="entry name" value="RDD"/>
</dbReference>
<dbReference type="Proteomes" id="UP001596201">
    <property type="component" value="Unassembled WGS sequence"/>
</dbReference>